<name>A0AC34FF13_9BILA</name>
<organism evidence="1 2">
    <name type="scientific">Panagrolaimus sp. ES5</name>
    <dbReference type="NCBI Taxonomy" id="591445"/>
    <lineage>
        <taxon>Eukaryota</taxon>
        <taxon>Metazoa</taxon>
        <taxon>Ecdysozoa</taxon>
        <taxon>Nematoda</taxon>
        <taxon>Chromadorea</taxon>
        <taxon>Rhabditida</taxon>
        <taxon>Tylenchina</taxon>
        <taxon>Panagrolaimomorpha</taxon>
        <taxon>Panagrolaimoidea</taxon>
        <taxon>Panagrolaimidae</taxon>
        <taxon>Panagrolaimus</taxon>
    </lineage>
</organism>
<proteinExistence type="predicted"/>
<sequence length="308" mass="35737">MDTSSSSFDDVKPKMINGKIVWSGGPSCKQRFSLPYSVMYYMAKNPSTPEVYKKLIQCCKYFFEINPILVAANMHGKTKLCLNVACDGESYDDNDDEEYAENDCCTDIDMNKLSSKICLTNTLKLTEKNISMFTSLIYPKLYQYKAINLKLYYDIILFNDFKSCAPFLTDIYLQGVVIKNNEKIVMLDNILEMVPNVKNFHLNFDGNFSMFDSFTMKNICKLNSFQNLESFILGNLREVLNVEDISTFVKGLPDKKIIFYFTGDELSEEFKIQLDDMIDTVINTHKFVIDYPGQNKEKYKIMKQHYFK</sequence>
<evidence type="ECO:0000313" key="2">
    <source>
        <dbReference type="WBParaSite" id="ES5_v2.g15998.t1"/>
    </source>
</evidence>
<reference evidence="2" key="1">
    <citation type="submission" date="2022-11" db="UniProtKB">
        <authorList>
            <consortium name="WormBaseParasite"/>
        </authorList>
    </citation>
    <scope>IDENTIFICATION</scope>
</reference>
<evidence type="ECO:0000313" key="1">
    <source>
        <dbReference type="Proteomes" id="UP000887579"/>
    </source>
</evidence>
<accession>A0AC34FF13</accession>
<dbReference type="WBParaSite" id="ES5_v2.g15998.t1">
    <property type="protein sequence ID" value="ES5_v2.g15998.t1"/>
    <property type="gene ID" value="ES5_v2.g15998"/>
</dbReference>
<dbReference type="Proteomes" id="UP000887579">
    <property type="component" value="Unplaced"/>
</dbReference>
<protein>
    <submittedName>
        <fullName evidence="2">Uncharacterized protein</fullName>
    </submittedName>
</protein>